<dbReference type="SUPFAM" id="SSF55781">
    <property type="entry name" value="GAF domain-like"/>
    <property type="match status" value="1"/>
</dbReference>
<dbReference type="InterPro" id="IPR004358">
    <property type="entry name" value="Sig_transdc_His_kin-like_C"/>
</dbReference>
<evidence type="ECO:0000259" key="4">
    <source>
        <dbReference type="PROSITE" id="PS50109"/>
    </source>
</evidence>
<dbReference type="Gene3D" id="3.30.450.40">
    <property type="match status" value="1"/>
</dbReference>
<keyword evidence="3" id="KW-0597">Phosphoprotein</keyword>
<dbReference type="SUPFAM" id="SSF55874">
    <property type="entry name" value="ATPase domain of HSP90 chaperone/DNA topoisomerase II/histidine kinase"/>
    <property type="match status" value="1"/>
</dbReference>
<dbReference type="Gene3D" id="1.10.287.130">
    <property type="match status" value="1"/>
</dbReference>
<dbReference type="SMART" id="SM00388">
    <property type="entry name" value="HisKA"/>
    <property type="match status" value="1"/>
</dbReference>
<evidence type="ECO:0000256" key="2">
    <source>
        <dbReference type="ARBA" id="ARBA00012438"/>
    </source>
</evidence>
<gene>
    <name evidence="5" type="ORF">JL102_15925</name>
</gene>
<evidence type="ECO:0000313" key="6">
    <source>
        <dbReference type="Proteomes" id="UP000659388"/>
    </source>
</evidence>
<dbReference type="Pfam" id="PF01590">
    <property type="entry name" value="GAF"/>
    <property type="match status" value="1"/>
</dbReference>
<dbReference type="Gene3D" id="3.30.565.10">
    <property type="entry name" value="Histidine kinase-like ATPase, C-terminal domain"/>
    <property type="match status" value="1"/>
</dbReference>
<dbReference type="AlphaFoldDB" id="A0A937JZR3"/>
<dbReference type="InterPro" id="IPR005467">
    <property type="entry name" value="His_kinase_dom"/>
</dbReference>
<dbReference type="InterPro" id="IPR003661">
    <property type="entry name" value="HisK_dim/P_dom"/>
</dbReference>
<keyword evidence="5" id="KW-0418">Kinase</keyword>
<reference evidence="5" key="1">
    <citation type="submission" date="2021-01" db="EMBL/GenBank/DDBJ databases">
        <title>Fulvivirga kasyanovii gen. nov., sp nov., a novel member of the phylum Bacteroidetes isolated from seawater in a mussel farm.</title>
        <authorList>
            <person name="Zhao L.-H."/>
            <person name="Wang Z.-J."/>
        </authorList>
    </citation>
    <scope>NUCLEOTIDE SEQUENCE</scope>
    <source>
        <strain evidence="5">2943</strain>
    </source>
</reference>
<dbReference type="CDD" id="cd00082">
    <property type="entry name" value="HisKA"/>
    <property type="match status" value="1"/>
</dbReference>
<keyword evidence="6" id="KW-1185">Reference proteome</keyword>
<dbReference type="Pfam" id="PF02518">
    <property type="entry name" value="HATPase_c"/>
    <property type="match status" value="1"/>
</dbReference>
<dbReference type="SMART" id="SM00387">
    <property type="entry name" value="HATPase_c"/>
    <property type="match status" value="1"/>
</dbReference>
<dbReference type="GO" id="GO:0000155">
    <property type="term" value="F:phosphorelay sensor kinase activity"/>
    <property type="evidence" value="ECO:0007669"/>
    <property type="project" value="InterPro"/>
</dbReference>
<dbReference type="InterPro" id="IPR003594">
    <property type="entry name" value="HATPase_dom"/>
</dbReference>
<evidence type="ECO:0000256" key="3">
    <source>
        <dbReference type="ARBA" id="ARBA00022553"/>
    </source>
</evidence>
<keyword evidence="5" id="KW-0808">Transferase</keyword>
<evidence type="ECO:0000256" key="1">
    <source>
        <dbReference type="ARBA" id="ARBA00000085"/>
    </source>
</evidence>
<evidence type="ECO:0000313" key="5">
    <source>
        <dbReference type="EMBL" id="MBL3657638.1"/>
    </source>
</evidence>
<dbReference type="SMART" id="SM00065">
    <property type="entry name" value="GAF"/>
    <property type="match status" value="1"/>
</dbReference>
<sequence length="430" mass="49523">MSYPKILLNFDFVLYLYRIVHYNHCRGNMINNSEKEIKRVEALEKFKILDTSKETDYDNITYLASIICQAPIALISFVDKERQWFKSTYGLSIKETPRNYSFCTHTISSAQELFIIEDSRNDVRFKNNPITTHYPEAIFYAGVPLVTHDGHILGTICIIDNKKRTLTEEQKTALKMLSRNVMKLLELRQKNLELEAVKTHLENRNEDLESFAMVVTHDIKSPLTNILLSHDLLLNSDKSSLPEEIRELIKFSNNAAKKLKLLVDGILGYYKNENDASSYKSILLTEYFDSLNSSIQPEIGLEINFHINHPDKRIYFNRTKLDQIFLNLINNSIRYNDKDEIKIEIGHHEDDNFYHFYVKDNGPGIPEKDYESIFNLFKTASHKDRFGVKGSGIGLPTVKKIIENTGGSITVDSKLGEGTSFSFSIKKIAI</sequence>
<dbReference type="InterPro" id="IPR036097">
    <property type="entry name" value="HisK_dim/P_sf"/>
</dbReference>
<organism evidence="5 6">
    <name type="scientific">Fulvivirga sediminis</name>
    <dbReference type="NCBI Taxonomy" id="2803949"/>
    <lineage>
        <taxon>Bacteria</taxon>
        <taxon>Pseudomonadati</taxon>
        <taxon>Bacteroidota</taxon>
        <taxon>Cytophagia</taxon>
        <taxon>Cytophagales</taxon>
        <taxon>Fulvivirgaceae</taxon>
        <taxon>Fulvivirga</taxon>
    </lineage>
</organism>
<proteinExistence type="predicted"/>
<dbReference type="EMBL" id="JAESIY010000008">
    <property type="protein sequence ID" value="MBL3657638.1"/>
    <property type="molecule type" value="Genomic_DNA"/>
</dbReference>
<dbReference type="InterPro" id="IPR029016">
    <property type="entry name" value="GAF-like_dom_sf"/>
</dbReference>
<feature type="domain" description="Histidine kinase" evidence="4">
    <location>
        <begin position="214"/>
        <end position="429"/>
    </location>
</feature>
<dbReference type="SUPFAM" id="SSF47384">
    <property type="entry name" value="Homodimeric domain of signal transducing histidine kinase"/>
    <property type="match status" value="1"/>
</dbReference>
<accession>A0A937JZR3</accession>
<dbReference type="PRINTS" id="PR00344">
    <property type="entry name" value="BCTRLSENSOR"/>
</dbReference>
<dbReference type="Proteomes" id="UP000659388">
    <property type="component" value="Unassembled WGS sequence"/>
</dbReference>
<dbReference type="PANTHER" id="PTHR43102:SF2">
    <property type="entry name" value="GAF DOMAIN-CONTAINING PROTEIN"/>
    <property type="match status" value="1"/>
</dbReference>
<dbReference type="Pfam" id="PF00512">
    <property type="entry name" value="HisKA"/>
    <property type="match status" value="1"/>
</dbReference>
<comment type="catalytic activity">
    <reaction evidence="1">
        <text>ATP + protein L-histidine = ADP + protein N-phospho-L-histidine.</text>
        <dbReference type="EC" id="2.7.13.3"/>
    </reaction>
</comment>
<protein>
    <recommendedName>
        <fullName evidence="2">histidine kinase</fullName>
        <ecNumber evidence="2">2.7.13.3</ecNumber>
    </recommendedName>
</protein>
<dbReference type="InterPro" id="IPR036890">
    <property type="entry name" value="HATPase_C_sf"/>
</dbReference>
<dbReference type="EC" id="2.7.13.3" evidence="2"/>
<dbReference type="PANTHER" id="PTHR43102">
    <property type="entry name" value="SLR1143 PROTEIN"/>
    <property type="match status" value="1"/>
</dbReference>
<dbReference type="InterPro" id="IPR003018">
    <property type="entry name" value="GAF"/>
</dbReference>
<name>A0A937JZR3_9BACT</name>
<dbReference type="PROSITE" id="PS50109">
    <property type="entry name" value="HIS_KIN"/>
    <property type="match status" value="1"/>
</dbReference>
<comment type="caution">
    <text evidence="5">The sequence shown here is derived from an EMBL/GenBank/DDBJ whole genome shotgun (WGS) entry which is preliminary data.</text>
</comment>